<organism evidence="1 2">
    <name type="scientific">Araneus ventricosus</name>
    <name type="common">Orbweaver spider</name>
    <name type="synonym">Epeira ventricosa</name>
    <dbReference type="NCBI Taxonomy" id="182803"/>
    <lineage>
        <taxon>Eukaryota</taxon>
        <taxon>Metazoa</taxon>
        <taxon>Ecdysozoa</taxon>
        <taxon>Arthropoda</taxon>
        <taxon>Chelicerata</taxon>
        <taxon>Arachnida</taxon>
        <taxon>Araneae</taxon>
        <taxon>Araneomorphae</taxon>
        <taxon>Entelegynae</taxon>
        <taxon>Araneoidea</taxon>
        <taxon>Araneidae</taxon>
        <taxon>Araneus</taxon>
    </lineage>
</organism>
<comment type="caution">
    <text evidence="1">The sequence shown here is derived from an EMBL/GenBank/DDBJ whole genome shotgun (WGS) entry which is preliminary data.</text>
</comment>
<dbReference type="AlphaFoldDB" id="A0A4Y2CMV3"/>
<keyword evidence="2" id="KW-1185">Reference proteome</keyword>
<proteinExistence type="predicted"/>
<evidence type="ECO:0000313" key="1">
    <source>
        <dbReference type="EMBL" id="GBM05683.1"/>
    </source>
</evidence>
<accession>A0A4Y2CMV3</accession>
<gene>
    <name evidence="1" type="ORF">AVEN_187018_1</name>
</gene>
<protein>
    <submittedName>
        <fullName evidence="1">Uncharacterized protein</fullName>
    </submittedName>
</protein>
<reference evidence="1 2" key="1">
    <citation type="journal article" date="2019" name="Sci. Rep.">
        <title>Orb-weaving spider Araneus ventricosus genome elucidates the spidroin gene catalogue.</title>
        <authorList>
            <person name="Kono N."/>
            <person name="Nakamura H."/>
            <person name="Ohtoshi R."/>
            <person name="Moran D.A.P."/>
            <person name="Shinohara A."/>
            <person name="Yoshida Y."/>
            <person name="Fujiwara M."/>
            <person name="Mori M."/>
            <person name="Tomita M."/>
            <person name="Arakawa K."/>
        </authorList>
    </citation>
    <scope>NUCLEOTIDE SEQUENCE [LARGE SCALE GENOMIC DNA]</scope>
</reference>
<sequence length="88" mass="9786">MENLISTVPTCSTEQATVLPFQSLEESFENIWTSNIASDQLACPILNLCSKVENITWHQPSLLLQLAAGYYSNNTGRVEISRMINAPQ</sequence>
<evidence type="ECO:0000313" key="2">
    <source>
        <dbReference type="Proteomes" id="UP000499080"/>
    </source>
</evidence>
<dbReference type="Proteomes" id="UP000499080">
    <property type="component" value="Unassembled WGS sequence"/>
</dbReference>
<dbReference type="EMBL" id="BGPR01163807">
    <property type="protein sequence ID" value="GBM05683.1"/>
    <property type="molecule type" value="Genomic_DNA"/>
</dbReference>
<name>A0A4Y2CMV3_ARAVE</name>